<evidence type="ECO:0000313" key="3">
    <source>
        <dbReference type="Proteomes" id="UP000198756"/>
    </source>
</evidence>
<dbReference type="PANTHER" id="PTHR36440:SF1">
    <property type="entry name" value="PUTATIVE (AFU_ORTHOLOGUE AFUA_8G07350)-RELATED"/>
    <property type="match status" value="1"/>
</dbReference>
<dbReference type="RefSeq" id="WP_092729567.1">
    <property type="nucleotide sequence ID" value="NZ_FMXE01000010.1"/>
</dbReference>
<dbReference type="InterPro" id="IPR011051">
    <property type="entry name" value="RmlC_Cupin_sf"/>
</dbReference>
<dbReference type="InterPro" id="IPR013096">
    <property type="entry name" value="Cupin_2"/>
</dbReference>
<dbReference type="PANTHER" id="PTHR36440">
    <property type="entry name" value="PUTATIVE (AFU_ORTHOLOGUE AFUA_8G07350)-RELATED"/>
    <property type="match status" value="1"/>
</dbReference>
<dbReference type="InterPro" id="IPR014710">
    <property type="entry name" value="RmlC-like_jellyroll"/>
</dbReference>
<dbReference type="Pfam" id="PF07883">
    <property type="entry name" value="Cupin_2"/>
    <property type="match status" value="1"/>
</dbReference>
<dbReference type="EMBL" id="FMXE01000010">
    <property type="protein sequence ID" value="SDA69343.1"/>
    <property type="molecule type" value="Genomic_DNA"/>
</dbReference>
<dbReference type="OrthoDB" id="1423961at2"/>
<dbReference type="Gene3D" id="2.60.120.10">
    <property type="entry name" value="Jelly Rolls"/>
    <property type="match status" value="1"/>
</dbReference>
<proteinExistence type="predicted"/>
<name>A0A1G5XG01_9BACT</name>
<dbReference type="Proteomes" id="UP000198756">
    <property type="component" value="Unassembled WGS sequence"/>
</dbReference>
<accession>A0A1G5XG01</accession>
<dbReference type="AlphaFoldDB" id="A0A1G5XG01"/>
<feature type="domain" description="Cupin type-2" evidence="1">
    <location>
        <begin position="40"/>
        <end position="94"/>
    </location>
</feature>
<sequence length="185" mass="20620">MPTKGQTIINPTNGDSYEFLETAKDSNGERIIMKAVIKSKGQLVPKHFHVFQDETFEVISGQLTVLFEGKTYKLSAGEKITLPKNVPHNHYNDEIISVTYLHSVTPALDFDYLIENLVGLAADGKSKNGKYGLVQELVALKYLDSKSYLADIPIGVQKILMNIIAPIGRLLGYRAIYKKYSGIEK</sequence>
<dbReference type="InterPro" id="IPR053146">
    <property type="entry name" value="QDO-like"/>
</dbReference>
<keyword evidence="3" id="KW-1185">Reference proteome</keyword>
<dbReference type="STRING" id="279824.SAMN03080617_01749"/>
<reference evidence="3" key="1">
    <citation type="submission" date="2016-10" db="EMBL/GenBank/DDBJ databases">
        <authorList>
            <person name="Varghese N."/>
            <person name="Submissions S."/>
        </authorList>
    </citation>
    <scope>NUCLEOTIDE SEQUENCE [LARGE SCALE GENOMIC DNA]</scope>
    <source>
        <strain evidence="3">DSM 22703</strain>
    </source>
</reference>
<evidence type="ECO:0000259" key="1">
    <source>
        <dbReference type="Pfam" id="PF07883"/>
    </source>
</evidence>
<organism evidence="2 3">
    <name type="scientific">Algoriphagus alkaliphilus</name>
    <dbReference type="NCBI Taxonomy" id="279824"/>
    <lineage>
        <taxon>Bacteria</taxon>
        <taxon>Pseudomonadati</taxon>
        <taxon>Bacteroidota</taxon>
        <taxon>Cytophagia</taxon>
        <taxon>Cytophagales</taxon>
        <taxon>Cyclobacteriaceae</taxon>
        <taxon>Algoriphagus</taxon>
    </lineage>
</organism>
<gene>
    <name evidence="2" type="ORF">SAMN03080617_01749</name>
</gene>
<dbReference type="SUPFAM" id="SSF51182">
    <property type="entry name" value="RmlC-like cupins"/>
    <property type="match status" value="1"/>
</dbReference>
<evidence type="ECO:0000313" key="2">
    <source>
        <dbReference type="EMBL" id="SDA69343.1"/>
    </source>
</evidence>
<protein>
    <submittedName>
        <fullName evidence="2">Cupin domain protein</fullName>
    </submittedName>
</protein>
<dbReference type="CDD" id="cd02208">
    <property type="entry name" value="cupin_RmlC-like"/>
    <property type="match status" value="1"/>
</dbReference>